<reference evidence="5" key="1">
    <citation type="submission" date="2023-12" db="EMBL/GenBank/DDBJ databases">
        <authorList>
            <person name="Brown T."/>
        </authorList>
    </citation>
    <scope>NUCLEOTIDE SEQUENCE</scope>
</reference>
<keyword evidence="6" id="KW-1185">Reference proteome</keyword>
<keyword evidence="2" id="KW-0342">GTP-binding</keyword>
<gene>
    <name evidence="5" type="ORF">MPIPNATIZW_LOCUS9620</name>
</gene>
<protein>
    <recommendedName>
        <fullName evidence="4">GB1/RHD3-type G domain-containing protein</fullName>
    </recommendedName>
</protein>
<dbReference type="Gene3D" id="3.40.50.300">
    <property type="entry name" value="P-loop containing nucleotide triphosphate hydrolases"/>
    <property type="match status" value="1"/>
</dbReference>
<dbReference type="InterPro" id="IPR015894">
    <property type="entry name" value="Guanylate-bd_N"/>
</dbReference>
<comment type="similarity">
    <text evidence="3">Belongs to the TRAFAC class dynamin-like GTPase superfamily. GB1/RHD3 GTPase family.</text>
</comment>
<evidence type="ECO:0000259" key="4">
    <source>
        <dbReference type="PROSITE" id="PS51715"/>
    </source>
</evidence>
<dbReference type="Proteomes" id="UP001314169">
    <property type="component" value="Chromosome 2"/>
</dbReference>
<dbReference type="PANTHER" id="PTHR10751">
    <property type="entry name" value="GUANYLATE BINDING PROTEIN"/>
    <property type="match status" value="1"/>
</dbReference>
<dbReference type="InterPro" id="IPR027417">
    <property type="entry name" value="P-loop_NTPase"/>
</dbReference>
<dbReference type="CDD" id="cd01851">
    <property type="entry name" value="GBP"/>
    <property type="match status" value="1"/>
</dbReference>
<evidence type="ECO:0000313" key="6">
    <source>
        <dbReference type="Proteomes" id="UP001314169"/>
    </source>
</evidence>
<evidence type="ECO:0000256" key="2">
    <source>
        <dbReference type="ARBA" id="ARBA00023134"/>
    </source>
</evidence>
<name>A0ABN9ZT25_PIPNA</name>
<evidence type="ECO:0000256" key="3">
    <source>
        <dbReference type="PROSITE-ProRule" id="PRU01052"/>
    </source>
</evidence>
<keyword evidence="1" id="KW-0547">Nucleotide-binding</keyword>
<dbReference type="InterPro" id="IPR030386">
    <property type="entry name" value="G_GB1_RHD3_dom"/>
</dbReference>
<dbReference type="Pfam" id="PF02263">
    <property type="entry name" value="GBP"/>
    <property type="match status" value="1"/>
</dbReference>
<proteinExistence type="inferred from homology"/>
<evidence type="ECO:0000313" key="5">
    <source>
        <dbReference type="EMBL" id="CAK6441314.1"/>
    </source>
</evidence>
<dbReference type="SUPFAM" id="SSF52540">
    <property type="entry name" value="P-loop containing nucleoside triphosphate hydrolases"/>
    <property type="match status" value="1"/>
</dbReference>
<accession>A0ABN9ZT25</accession>
<feature type="domain" description="GB1/RHD3-type G" evidence="4">
    <location>
        <begin position="35"/>
        <end position="142"/>
    </location>
</feature>
<sequence length="142" mass="15452">MASDMHMPGPVCLIENTDTQLVVNPEALKILSAITQPVVVVAIVGPYRTGKSYLMNKLAGQKKGFSLGSTVQSHTKGIWMLCVPHPKKPDYTLVLLDTEGLGNVEKNSNKSDSWIFALAILLSSTFVYNSMGTINQQAMDQL</sequence>
<dbReference type="EMBL" id="OY882859">
    <property type="protein sequence ID" value="CAK6441314.1"/>
    <property type="molecule type" value="Genomic_DNA"/>
</dbReference>
<dbReference type="PROSITE" id="PS51715">
    <property type="entry name" value="G_GB1_RHD3"/>
    <property type="match status" value="1"/>
</dbReference>
<organism evidence="5 6">
    <name type="scientific">Pipistrellus nathusii</name>
    <name type="common">Nathusius' pipistrelle</name>
    <dbReference type="NCBI Taxonomy" id="59473"/>
    <lineage>
        <taxon>Eukaryota</taxon>
        <taxon>Metazoa</taxon>
        <taxon>Chordata</taxon>
        <taxon>Craniata</taxon>
        <taxon>Vertebrata</taxon>
        <taxon>Euteleostomi</taxon>
        <taxon>Mammalia</taxon>
        <taxon>Eutheria</taxon>
        <taxon>Laurasiatheria</taxon>
        <taxon>Chiroptera</taxon>
        <taxon>Yangochiroptera</taxon>
        <taxon>Vespertilionidae</taxon>
        <taxon>Pipistrellus</taxon>
    </lineage>
</organism>
<evidence type="ECO:0000256" key="1">
    <source>
        <dbReference type="ARBA" id="ARBA00022741"/>
    </source>
</evidence>